<evidence type="ECO:0000313" key="3">
    <source>
        <dbReference type="Proteomes" id="UP000075901"/>
    </source>
</evidence>
<reference evidence="3" key="1">
    <citation type="submission" date="2013-09" db="EMBL/GenBank/DDBJ databases">
        <title>The Genome Sequence of Anopheles maculatus species B.</title>
        <authorList>
            <consortium name="The Broad Institute Genomics Platform"/>
            <person name="Neafsey D.E."/>
            <person name="Besansky N."/>
            <person name="Howell P."/>
            <person name="Walton C."/>
            <person name="Young S.K."/>
            <person name="Zeng Q."/>
            <person name="Gargeya S."/>
            <person name="Fitzgerald M."/>
            <person name="Haas B."/>
            <person name="Abouelleil A."/>
            <person name="Allen A.W."/>
            <person name="Alvarado L."/>
            <person name="Arachchi H.M."/>
            <person name="Berlin A.M."/>
            <person name="Chapman S.B."/>
            <person name="Gainer-Dewar J."/>
            <person name="Goldberg J."/>
            <person name="Griggs A."/>
            <person name="Gujja S."/>
            <person name="Hansen M."/>
            <person name="Howarth C."/>
            <person name="Imamovic A."/>
            <person name="Ireland A."/>
            <person name="Larimer J."/>
            <person name="McCowan C."/>
            <person name="Murphy C."/>
            <person name="Pearson M."/>
            <person name="Poon T.W."/>
            <person name="Priest M."/>
            <person name="Roberts A."/>
            <person name="Saif S."/>
            <person name="Shea T."/>
            <person name="Sisk P."/>
            <person name="Sykes S."/>
            <person name="Wortman J."/>
            <person name="Nusbaum C."/>
            <person name="Birren B."/>
        </authorList>
    </citation>
    <scope>NUCLEOTIDE SEQUENCE [LARGE SCALE GENOMIC DNA]</scope>
    <source>
        <strain evidence="3">maculatus3</strain>
    </source>
</reference>
<evidence type="ECO:0000256" key="1">
    <source>
        <dbReference type="SAM" id="MobiDB-lite"/>
    </source>
</evidence>
<feature type="compositionally biased region" description="Low complexity" evidence="1">
    <location>
        <begin position="51"/>
        <end position="63"/>
    </location>
</feature>
<keyword evidence="3" id="KW-1185">Reference proteome</keyword>
<feature type="compositionally biased region" description="Basic and acidic residues" evidence="1">
    <location>
        <begin position="585"/>
        <end position="600"/>
    </location>
</feature>
<feature type="region of interest" description="Disordered" evidence="1">
    <location>
        <begin position="503"/>
        <end position="535"/>
    </location>
</feature>
<evidence type="ECO:0000313" key="2">
    <source>
        <dbReference type="EnsemblMetazoa" id="AMAM023405-PA"/>
    </source>
</evidence>
<sequence length="739" mass="78449">MRPIISAPSAPTALVQSPSASRIAAPVSSGSGTSPADVQGSNGVEQQPLQNNSTANNGTSSNGVKKSKKEQPPPPPSLSLSTSAVEAPVGKQPVATKPPPVGGKLSWKHFLPSVANKNATAPSAAAAAAAAPIHSALAKEMVVDENNNEIMAPAKIQTSVTAASLNNNDVTLVTSTGGHSNATDVVVRDKKSMPNGCGQNGEIRENGQQSGAKENGTEKPTQSNGIEVKSVEKCTSSSSVVRKQVTVNGTPPLPPSTNGGTAPVRKESLKSEIRVKIASKDEKKEPTVITTAVGKVSSKTLELKRSTSGHRLTTTSSSTALVEENGEKPSINGTAAEEAKEKKRSAYLLTDESGTKTTKGKSVGKAPVTEKSGAIGVRLSLKPSRSVTPDRTEKSGTIRSTTRASPMRTTAADDAMPKERSPAERPRVLGEVKREKTPLRSVSSKSLSAKAETEQKIEVKEVGNGDATTTTTTTVLTSAAPSSSTSTSKVVKVRKVIKKIIKKKPKATTEGTDSLQKEATTELDKKEETIEEKSPAMMGAVETTITHEMADTAVVKGIVEISKMLAKDRTITEKEKKKPTTKSAIAKEEKEQDKPKDVPKKNTTSEVTENGNPSVLELSKDHQLTERKHWAMKKRSITDRALSCGPLEDDRSGVMLEQFLLSLATLPQEIAVDLPEGAPLPRFGSNRSLRRSASQYLSSKIHDFLRRTDHVMQDWRNVGRSLSRRAGDYGVRGVIGDVT</sequence>
<feature type="region of interest" description="Disordered" evidence="1">
    <location>
        <begin position="295"/>
        <end position="489"/>
    </location>
</feature>
<feature type="region of interest" description="Disordered" evidence="1">
    <location>
        <begin position="572"/>
        <end position="613"/>
    </location>
</feature>
<protein>
    <submittedName>
        <fullName evidence="2">Uncharacterized protein</fullName>
    </submittedName>
</protein>
<feature type="compositionally biased region" description="Basic and acidic residues" evidence="1">
    <location>
        <begin position="451"/>
        <end position="463"/>
    </location>
</feature>
<feature type="region of interest" description="Disordered" evidence="1">
    <location>
        <begin position="1"/>
        <end position="105"/>
    </location>
</feature>
<accession>A0A182TBB3</accession>
<feature type="compositionally biased region" description="Polar residues" evidence="1">
    <location>
        <begin position="309"/>
        <end position="320"/>
    </location>
</feature>
<feature type="compositionally biased region" description="Polar residues" evidence="1">
    <location>
        <begin position="397"/>
        <end position="408"/>
    </location>
</feature>
<reference evidence="2" key="2">
    <citation type="submission" date="2020-05" db="UniProtKB">
        <authorList>
            <consortium name="EnsemblMetazoa"/>
        </authorList>
    </citation>
    <scope>IDENTIFICATION</scope>
    <source>
        <strain evidence="2">maculatus3</strain>
    </source>
</reference>
<dbReference type="VEuPathDB" id="VectorBase:AMAM023405"/>
<feature type="compositionally biased region" description="Basic and acidic residues" evidence="1">
    <location>
        <begin position="415"/>
        <end position="438"/>
    </location>
</feature>
<feature type="region of interest" description="Disordered" evidence="1">
    <location>
        <begin position="246"/>
        <end position="265"/>
    </location>
</feature>
<feature type="compositionally biased region" description="Basic and acidic residues" evidence="1">
    <location>
        <begin position="515"/>
        <end position="534"/>
    </location>
</feature>
<feature type="region of interest" description="Disordered" evidence="1">
    <location>
        <begin position="190"/>
        <end position="225"/>
    </location>
</feature>
<feature type="compositionally biased region" description="Low complexity" evidence="1">
    <location>
        <begin position="355"/>
        <end position="365"/>
    </location>
</feature>
<dbReference type="Proteomes" id="UP000075901">
    <property type="component" value="Unassembled WGS sequence"/>
</dbReference>
<feature type="compositionally biased region" description="Polar residues" evidence="1">
    <location>
        <begin position="601"/>
        <end position="613"/>
    </location>
</feature>
<name>A0A182TBB3_9DIPT</name>
<feature type="compositionally biased region" description="Polar residues" evidence="1">
    <location>
        <begin position="28"/>
        <end position="50"/>
    </location>
</feature>
<feature type="compositionally biased region" description="Polar residues" evidence="1">
    <location>
        <begin position="206"/>
        <end position="225"/>
    </location>
</feature>
<organism evidence="2 3">
    <name type="scientific">Anopheles maculatus</name>
    <dbReference type="NCBI Taxonomy" id="74869"/>
    <lineage>
        <taxon>Eukaryota</taxon>
        <taxon>Metazoa</taxon>
        <taxon>Ecdysozoa</taxon>
        <taxon>Arthropoda</taxon>
        <taxon>Hexapoda</taxon>
        <taxon>Insecta</taxon>
        <taxon>Pterygota</taxon>
        <taxon>Neoptera</taxon>
        <taxon>Endopterygota</taxon>
        <taxon>Diptera</taxon>
        <taxon>Nematocera</taxon>
        <taxon>Culicoidea</taxon>
        <taxon>Culicidae</taxon>
        <taxon>Anophelinae</taxon>
        <taxon>Anopheles</taxon>
        <taxon>Anopheles maculatus group</taxon>
    </lineage>
</organism>
<dbReference type="AlphaFoldDB" id="A0A182TBB3"/>
<dbReference type="EnsemblMetazoa" id="AMAM023405-RA">
    <property type="protein sequence ID" value="AMAM023405-PA"/>
    <property type="gene ID" value="AMAM023405"/>
</dbReference>
<proteinExistence type="predicted"/>
<feature type="compositionally biased region" description="Low complexity" evidence="1">
    <location>
        <begin position="468"/>
        <end position="489"/>
    </location>
</feature>